<gene>
    <name evidence="2" type="ORF">R3Q15_23205</name>
</gene>
<name>A0AAE4R9U1_9ACTN</name>
<keyword evidence="1" id="KW-0472">Membrane</keyword>
<comment type="caution">
    <text evidence="2">The sequence shown here is derived from an EMBL/GenBank/DDBJ whole genome shotgun (WGS) entry which is preliminary data.</text>
</comment>
<keyword evidence="1" id="KW-1133">Transmembrane helix</keyword>
<evidence type="ECO:0000256" key="1">
    <source>
        <dbReference type="SAM" id="Phobius"/>
    </source>
</evidence>
<accession>A0AAE4R9U1</accession>
<organism evidence="2 3">
    <name type="scientific">Gordonia amicalis</name>
    <dbReference type="NCBI Taxonomy" id="89053"/>
    <lineage>
        <taxon>Bacteria</taxon>
        <taxon>Bacillati</taxon>
        <taxon>Actinomycetota</taxon>
        <taxon>Actinomycetes</taxon>
        <taxon>Mycobacteriales</taxon>
        <taxon>Gordoniaceae</taxon>
        <taxon>Gordonia</taxon>
    </lineage>
</organism>
<protein>
    <submittedName>
        <fullName evidence="2">DUF5313 family protein</fullName>
    </submittedName>
</protein>
<dbReference type="RefSeq" id="WP_191834754.1">
    <property type="nucleotide sequence ID" value="NZ_CP096596.1"/>
</dbReference>
<proteinExistence type="predicted"/>
<dbReference type="Pfam" id="PF17240">
    <property type="entry name" value="DUF5313"/>
    <property type="match status" value="1"/>
</dbReference>
<evidence type="ECO:0000313" key="3">
    <source>
        <dbReference type="Proteomes" id="UP001185922"/>
    </source>
</evidence>
<dbReference type="Proteomes" id="UP001185922">
    <property type="component" value="Unassembled WGS sequence"/>
</dbReference>
<dbReference type="EMBL" id="JAWLKH010000055">
    <property type="protein sequence ID" value="MDV6314737.1"/>
    <property type="molecule type" value="Genomic_DNA"/>
</dbReference>
<feature type="transmembrane region" description="Helical" evidence="1">
    <location>
        <begin position="39"/>
        <end position="57"/>
    </location>
</feature>
<feature type="transmembrane region" description="Helical" evidence="1">
    <location>
        <begin position="63"/>
        <end position="86"/>
    </location>
</feature>
<reference evidence="2" key="1">
    <citation type="submission" date="2023-10" db="EMBL/GenBank/DDBJ databases">
        <title>Development of a sustainable strategy for remediation of hydrocarbon-contaminated territories based on the waste exchange concept.</title>
        <authorList>
            <person name="Krivoruchko A."/>
        </authorList>
    </citation>
    <scope>NUCLEOTIDE SEQUENCE</scope>
    <source>
        <strain evidence="2">IEGM 1279</strain>
    </source>
</reference>
<evidence type="ECO:0000313" key="2">
    <source>
        <dbReference type="EMBL" id="MDV6314737.1"/>
    </source>
</evidence>
<keyword evidence="1" id="KW-0812">Transmembrane</keyword>
<sequence length="122" mass="14679">MTKPSFRQWLWYNLGGRLPDDMQDWVLHDLTGPGADARYLMRWTIPVLPLLLLFLLVPGPLWVSILMMIYILIPLIYFTIALDYVYRRFRMQEHGLDPMLISRTHRGARKEREEYKRDYGHE</sequence>
<dbReference type="InterPro" id="IPR035197">
    <property type="entry name" value="DUF5313"/>
</dbReference>
<dbReference type="AlphaFoldDB" id="A0AAE4R9U1"/>